<dbReference type="InterPro" id="IPR041171">
    <property type="entry name" value="SDR_Ig"/>
</dbReference>
<dbReference type="Gene3D" id="2.60.40.740">
    <property type="match status" value="1"/>
</dbReference>
<keyword evidence="5" id="KW-0572">Peptidoglycan-anchor</keyword>
<dbReference type="Pfam" id="PF00746">
    <property type="entry name" value="Gram_pos_anchor"/>
    <property type="match status" value="1"/>
</dbReference>
<evidence type="ECO:0000256" key="8">
    <source>
        <dbReference type="SAM" id="SignalP"/>
    </source>
</evidence>
<keyword evidence="7" id="KW-0472">Membrane</keyword>
<dbReference type="InterPro" id="IPR038174">
    <property type="entry name" value="Strep_pil_link_sf"/>
</dbReference>
<sequence>MKQIYDKLSHAVMAVLLLVSVFIPLLSQNSSASAAELTESDYQLTTNVTINTNVLKDTGYGEGKFYIAPTYTFANDKVLNDGDTMVYKVPQQFKIERAAEENLTAPDGTTVIAKLVTDPVTGTATVTVTNAAYFAANPDSKRISASFTVVWADNMPYNQEQEVHFPGARTYKLKRIKVDEEPQGYSKWGVQDSKDPNYVNWRIRVNRDVQNLGQVVVEDAIPDDQELDEDSGITGYHFTDWEGASNAVAGTRTSFKPSEVVTITDENHFTVNAGELNGRGIYIVYRTRLTKPVDKVTKKAFNDVTVTANGQTMPALVSRPFAPLTTLDGIGEATRPDEVIFKVQKELTGRTLADGEFTFDLINKDDNDKVVQTVTNQGGSVTFKKVRFKQEGTFNYAIRERTSNLPGVTDDANPEINITVKAESVNGVRTATASYDRESFVNTYQAEPASAAITAKKELTGKALEAEKYTFKLTEVGGNNQELQATNDANGDIKFLGINYDKEGTYTYKLTEVAGSEAGVAYDSTEHTVTVTVTDNNGKLEAAITGNNPTFTNSYKDYGVSYEFISSNPAYPNLPKEVTDLLPADANRYTDGSNVDAKQPAQTSVTVAEGTWTFKGYAETDRQTVANSDLKFTGKWDFTPAPAKYKAAYSFVSADPNYALPAEVSSLLPEDSKEYTDGTAVTAIDPSKKTVQTAAGTWTFKGYDAASKTVAGADVVFTGTWTFEAKVPDSSSIDSDSNDLDGKDISDDSDAGNTSGKSGNLRPKATKKVLPRTGSETSVLAVFAGFALLTASVFAYRFKKAN</sequence>
<keyword evidence="3" id="KW-0964">Secreted</keyword>
<evidence type="ECO:0000256" key="6">
    <source>
        <dbReference type="SAM" id="MobiDB-lite"/>
    </source>
</evidence>
<keyword evidence="4 8" id="KW-0732">Signal</keyword>
<dbReference type="NCBIfam" id="TIGR03786">
    <property type="entry name" value="strep_pil_rpt"/>
    <property type="match status" value="2"/>
</dbReference>
<proteinExistence type="predicted"/>
<keyword evidence="7" id="KW-1133">Transmembrane helix</keyword>
<accession>A0ABS5AVL6</accession>
<dbReference type="InterPro" id="IPR019931">
    <property type="entry name" value="LPXTG_anchor"/>
</dbReference>
<dbReference type="EMBL" id="QFAY01000001">
    <property type="protein sequence ID" value="MBP2619789.1"/>
    <property type="molecule type" value="Genomic_DNA"/>
</dbReference>
<feature type="region of interest" description="Disordered" evidence="6">
    <location>
        <begin position="728"/>
        <end position="769"/>
    </location>
</feature>
<keyword evidence="7" id="KW-0812">Transmembrane</keyword>
<dbReference type="InterPro" id="IPR011252">
    <property type="entry name" value="Fibrogen-bd_dom1"/>
</dbReference>
<name>A0ABS5AVL6_9STRE</name>
<dbReference type="PROSITE" id="PS50847">
    <property type="entry name" value="GRAM_POS_ANCHORING"/>
    <property type="match status" value="1"/>
</dbReference>
<dbReference type="InterPro" id="IPR022464">
    <property type="entry name" value="Strep_pil_isopept_link"/>
</dbReference>
<dbReference type="Pfam" id="PF17961">
    <property type="entry name" value="Big_8"/>
    <property type="match status" value="1"/>
</dbReference>
<dbReference type="SUPFAM" id="SSF49401">
    <property type="entry name" value="Bacterial adhesins"/>
    <property type="match status" value="2"/>
</dbReference>
<dbReference type="InterPro" id="IPR041030">
    <property type="entry name" value="SHIRT"/>
</dbReference>
<dbReference type="Proteomes" id="UP001519349">
    <property type="component" value="Unassembled WGS sequence"/>
</dbReference>
<protein>
    <submittedName>
        <fullName evidence="10">Collagen-binding protein</fullName>
    </submittedName>
</protein>
<keyword evidence="11" id="KW-1185">Reference proteome</keyword>
<dbReference type="NCBIfam" id="TIGR01167">
    <property type="entry name" value="LPXTG_anchor"/>
    <property type="match status" value="1"/>
</dbReference>
<evidence type="ECO:0000256" key="4">
    <source>
        <dbReference type="ARBA" id="ARBA00022729"/>
    </source>
</evidence>
<reference evidence="10 11" key="1">
    <citation type="submission" date="2018-05" db="EMBL/GenBank/DDBJ databases">
        <title>Draft genome sequence of Streptococcus panodentis CCUG 70867T.</title>
        <authorList>
            <person name="Salva-Serra F."/>
            <person name="Mendez V."/>
            <person name="Jaen-Luchoro D."/>
            <person name="Gonzales-Siles L."/>
            <person name="Karlsson R."/>
            <person name="Engstrom-Jakobsson H."/>
            <person name="Busquets A."/>
            <person name="Gomila M."/>
            <person name="Pineiro-Iglesias B."/>
            <person name="Bennasar-Figueras A."/>
            <person name="Seeger M."/>
            <person name="Moore E."/>
        </authorList>
    </citation>
    <scope>NUCLEOTIDE SEQUENCE [LARGE SCALE GENOMIC DNA]</scope>
    <source>
        <strain evidence="10 11">CCUG 70867</strain>
    </source>
</reference>
<feature type="chain" id="PRO_5045875327" evidence="8">
    <location>
        <begin position="35"/>
        <end position="802"/>
    </location>
</feature>
<evidence type="ECO:0000256" key="7">
    <source>
        <dbReference type="SAM" id="Phobius"/>
    </source>
</evidence>
<evidence type="ECO:0000256" key="2">
    <source>
        <dbReference type="ARBA" id="ARBA00022512"/>
    </source>
</evidence>
<dbReference type="Gene3D" id="2.60.40.3050">
    <property type="match status" value="2"/>
</dbReference>
<dbReference type="InterPro" id="IPR008456">
    <property type="entry name" value="Collagen-bd_dom"/>
</dbReference>
<dbReference type="RefSeq" id="WP_209550479.1">
    <property type="nucleotide sequence ID" value="NZ_QFAY01000001.1"/>
</dbReference>
<dbReference type="Pfam" id="PF18655">
    <property type="entry name" value="SHIRT"/>
    <property type="match status" value="2"/>
</dbReference>
<dbReference type="Pfam" id="PF05737">
    <property type="entry name" value="Collagen_bind"/>
    <property type="match status" value="1"/>
</dbReference>
<evidence type="ECO:0000256" key="5">
    <source>
        <dbReference type="ARBA" id="ARBA00023088"/>
    </source>
</evidence>
<feature type="transmembrane region" description="Helical" evidence="7">
    <location>
        <begin position="778"/>
        <end position="798"/>
    </location>
</feature>
<gene>
    <name evidence="10" type="ORF">DHL47_00235</name>
</gene>
<evidence type="ECO:0000256" key="1">
    <source>
        <dbReference type="ARBA" id="ARBA00004168"/>
    </source>
</evidence>
<evidence type="ECO:0000256" key="3">
    <source>
        <dbReference type="ARBA" id="ARBA00022525"/>
    </source>
</evidence>
<evidence type="ECO:0000259" key="9">
    <source>
        <dbReference type="PROSITE" id="PS50847"/>
    </source>
</evidence>
<dbReference type="Pfam" id="PF12892">
    <property type="entry name" value="FctA"/>
    <property type="match status" value="2"/>
</dbReference>
<evidence type="ECO:0000313" key="10">
    <source>
        <dbReference type="EMBL" id="MBP2619789.1"/>
    </source>
</evidence>
<keyword evidence="10" id="KW-0176">Collagen</keyword>
<organism evidence="10 11">
    <name type="scientific">Streptococcus panodentis</name>
    <dbReference type="NCBI Taxonomy" id="1581472"/>
    <lineage>
        <taxon>Bacteria</taxon>
        <taxon>Bacillati</taxon>
        <taxon>Bacillota</taxon>
        <taxon>Bacilli</taxon>
        <taxon>Lactobacillales</taxon>
        <taxon>Streptococcaceae</taxon>
        <taxon>Streptococcus</taxon>
    </lineage>
</organism>
<dbReference type="InterPro" id="IPR008966">
    <property type="entry name" value="Adhesion_dom_sf"/>
</dbReference>
<comment type="caution">
    <text evidence="10">The sequence shown here is derived from an EMBL/GenBank/DDBJ whole genome shotgun (WGS) entry which is preliminary data.</text>
</comment>
<keyword evidence="2" id="KW-0134">Cell wall</keyword>
<comment type="subcellular location">
    <subcellularLocation>
        <location evidence="1">Secreted</location>
        <location evidence="1">Cell wall</location>
        <topology evidence="1">Peptidoglycan-anchor</topology>
    </subcellularLocation>
</comment>
<feature type="domain" description="Gram-positive cocci surface proteins LPxTG" evidence="9">
    <location>
        <begin position="770"/>
        <end position="802"/>
    </location>
</feature>
<dbReference type="Gene3D" id="2.60.40.1280">
    <property type="match status" value="1"/>
</dbReference>
<evidence type="ECO:0000313" key="11">
    <source>
        <dbReference type="Proteomes" id="UP001519349"/>
    </source>
</evidence>
<feature type="signal peptide" evidence="8">
    <location>
        <begin position="1"/>
        <end position="34"/>
    </location>
</feature>